<dbReference type="KEGG" id="bvk:117240136"/>
<accession>A0A6J3L9I5</accession>
<dbReference type="CTD" id="43420"/>
<reference evidence="2 3" key="1">
    <citation type="submission" date="2025-04" db="UniProtKB">
        <authorList>
            <consortium name="RefSeq"/>
        </authorList>
    </citation>
    <scope>IDENTIFICATION</scope>
    <source>
        <tissue evidence="2 3">Muscle</tissue>
    </source>
</reference>
<dbReference type="Proteomes" id="UP000504631">
    <property type="component" value="Unplaced"/>
</dbReference>
<proteinExistence type="predicted"/>
<evidence type="ECO:0000313" key="2">
    <source>
        <dbReference type="RefSeq" id="XP_033361905.1"/>
    </source>
</evidence>
<dbReference type="AlphaFoldDB" id="A0A6J3L9I5"/>
<dbReference type="GeneID" id="117240136"/>
<evidence type="ECO:0000313" key="1">
    <source>
        <dbReference type="Proteomes" id="UP000504631"/>
    </source>
</evidence>
<evidence type="ECO:0000313" key="3">
    <source>
        <dbReference type="RefSeq" id="XP_033361906.1"/>
    </source>
</evidence>
<organism evidence="1 2">
    <name type="scientific">Bombus vosnesenskii</name>
    <dbReference type="NCBI Taxonomy" id="207650"/>
    <lineage>
        <taxon>Eukaryota</taxon>
        <taxon>Metazoa</taxon>
        <taxon>Ecdysozoa</taxon>
        <taxon>Arthropoda</taxon>
        <taxon>Hexapoda</taxon>
        <taxon>Insecta</taxon>
        <taxon>Pterygota</taxon>
        <taxon>Neoptera</taxon>
        <taxon>Endopterygota</taxon>
        <taxon>Hymenoptera</taxon>
        <taxon>Apocrita</taxon>
        <taxon>Aculeata</taxon>
        <taxon>Apoidea</taxon>
        <taxon>Anthophila</taxon>
        <taxon>Apidae</taxon>
        <taxon>Bombus</taxon>
        <taxon>Pyrobombus</taxon>
    </lineage>
</organism>
<protein>
    <submittedName>
        <fullName evidence="2 3">Uncharacterized protein LOC117240136</fullName>
    </submittedName>
</protein>
<sequence length="155" mass="17299">MDATTINDQSDEFSWKFDTPSTCSSSLGPIERWLKSQECFSEPLFPPLDFQRFLHDISFPDNIRWDSGASMTILVTLVLMSLAVASSQDYSQLFAGFGPYLRQSAVMRDPRSNRGPVLFPPGPPPNSADTSGVIVGASGYGFVPPNQAFYRYFYY</sequence>
<keyword evidence="1" id="KW-1185">Reference proteome</keyword>
<dbReference type="RefSeq" id="XP_033361905.1">
    <property type="nucleotide sequence ID" value="XM_033506014.1"/>
</dbReference>
<dbReference type="RefSeq" id="XP_033361907.1">
    <property type="nucleotide sequence ID" value="XM_033506016.1"/>
</dbReference>
<dbReference type="RefSeq" id="XP_033361906.1">
    <property type="nucleotide sequence ID" value="XM_033506015.1"/>
</dbReference>
<evidence type="ECO:0000313" key="4">
    <source>
        <dbReference type="RefSeq" id="XP_033361907.1"/>
    </source>
</evidence>
<gene>
    <name evidence="2 3 4" type="primary">LOC117240136</name>
</gene>
<name>A0A6J3L9I5_9HYME</name>